<feature type="domain" description="Transglycosylase SLT" evidence="5">
    <location>
        <begin position="556"/>
        <end position="655"/>
    </location>
</feature>
<proteinExistence type="inferred from homology"/>
<dbReference type="PROSITE" id="PS00922">
    <property type="entry name" value="TRANSGLYCOSYLASE"/>
    <property type="match status" value="1"/>
</dbReference>
<reference evidence="7" key="1">
    <citation type="journal article" date="2019" name="Int. J. Syst. Evol. Microbiol.">
        <title>The Global Catalogue of Microorganisms (GCM) 10K type strain sequencing project: providing services to taxonomists for standard genome sequencing and annotation.</title>
        <authorList>
            <consortium name="The Broad Institute Genomics Platform"/>
            <consortium name="The Broad Institute Genome Sequencing Center for Infectious Disease"/>
            <person name="Wu L."/>
            <person name="Ma J."/>
        </authorList>
    </citation>
    <scope>NUCLEOTIDE SEQUENCE [LARGE SCALE GENOMIC DNA]</scope>
    <source>
        <strain evidence="7">CGMCC 1.10188</strain>
    </source>
</reference>
<dbReference type="InterPro" id="IPR008258">
    <property type="entry name" value="Transglycosylase_SLT_dom_1"/>
</dbReference>
<dbReference type="RefSeq" id="WP_188583097.1">
    <property type="nucleotide sequence ID" value="NZ_BMDZ01000131.1"/>
</dbReference>
<keyword evidence="3 4" id="KW-0732">Signal</keyword>
<feature type="signal peptide" evidence="4">
    <location>
        <begin position="1"/>
        <end position="32"/>
    </location>
</feature>
<evidence type="ECO:0000259" key="5">
    <source>
        <dbReference type="Pfam" id="PF01464"/>
    </source>
</evidence>
<protein>
    <submittedName>
        <fullName evidence="6">Lytic transglycosylase</fullName>
    </submittedName>
</protein>
<accession>A0ABQ1J996</accession>
<keyword evidence="7" id="KW-1185">Reference proteome</keyword>
<dbReference type="InterPro" id="IPR023346">
    <property type="entry name" value="Lysozyme-like_dom_sf"/>
</dbReference>
<gene>
    <name evidence="6" type="ORF">GCM10011505_49750</name>
</gene>
<evidence type="ECO:0000256" key="4">
    <source>
        <dbReference type="SAM" id="SignalP"/>
    </source>
</evidence>
<dbReference type="SUPFAM" id="SSF53955">
    <property type="entry name" value="Lysozyme-like"/>
    <property type="match status" value="1"/>
</dbReference>
<feature type="chain" id="PRO_5045196807" evidence="4">
    <location>
        <begin position="33"/>
        <end position="725"/>
    </location>
</feature>
<dbReference type="Gene3D" id="1.25.20.10">
    <property type="entry name" value="Bacterial muramidases"/>
    <property type="match status" value="1"/>
</dbReference>
<dbReference type="Pfam" id="PF01464">
    <property type="entry name" value="SLT"/>
    <property type="match status" value="1"/>
</dbReference>
<name>A0ABQ1J996_9PROT</name>
<evidence type="ECO:0000313" key="6">
    <source>
        <dbReference type="EMBL" id="GGB63213.1"/>
    </source>
</evidence>
<sequence length="725" mass="78562">MPAALPRNPRRPGLRRVAPAALGCLFAATVLAGSPLLAAPPRPAASQTVAPQSSIAGVTTVALVPPVRDMATVQAVFDAVDARRYDDARALTAGLKLRPLDDFVEWSELQDGRVSANYERLYGFAAAHPEWPRVSRIMARAETVLPAGWTPAQVIDWFGGAAPRTAEGAIRLIDALRATGRDAQARKIAVGVWDSMVMNERQQSALLLSAAGLLSEADHRRRLDIMLWRGQDGAARMAMPLVDPSSRALAEARLAMNAGSPKAAGLIAALPDALRSDPGLTYSQARAARRAGDLDQAARLIKAATRVGAIEMSPGDWWLERHIVTRMLLERGDAQAAYDLVSTHEQTDAVGFSEAEWLAGWIALRALNQPQAALTHFTAMYERVSRPISRARAAYWAGRAASRLGDTQAAQAWLMEAARDRTTFYGQIAAERIDLPTTLASFAAPNEARAPEEAMAALSGRPLAVMVALISRTDEQALLSTFAYALADTLARPDEQHAFVEAVRGLARPDLALRFAKRFAEIDDRLAVELRYPAVGDDAGVAPGVAGDPQPDHLVDFALVHAIARQESEFNPRAVSRAGAVGLMQLMPGTARNTAGQVALAYQPERLTDPLYNMTLGRAYLGRMIERYRGNLVLAVASYNAGPGKVDEWIGRYGDPRDPSVDVIDWIEKIPYGETRNYVQRVLEALTVYRHRLGRPDPGLVPTLALGIAARGYDAAMLDRSQIRE</sequence>
<comment type="caution">
    <text evidence="6">The sequence shown here is derived from an EMBL/GenBank/DDBJ whole genome shotgun (WGS) entry which is preliminary data.</text>
</comment>
<evidence type="ECO:0000256" key="2">
    <source>
        <dbReference type="ARBA" id="ARBA00009387"/>
    </source>
</evidence>
<evidence type="ECO:0000313" key="7">
    <source>
        <dbReference type="Proteomes" id="UP000603352"/>
    </source>
</evidence>
<dbReference type="PANTHER" id="PTHR37423">
    <property type="entry name" value="SOLUBLE LYTIC MUREIN TRANSGLYCOSYLASE-RELATED"/>
    <property type="match status" value="1"/>
</dbReference>
<dbReference type="EMBL" id="BMDZ01000131">
    <property type="protein sequence ID" value="GGB63213.1"/>
    <property type="molecule type" value="Genomic_DNA"/>
</dbReference>
<dbReference type="InterPro" id="IPR008939">
    <property type="entry name" value="Lytic_TGlycosylase_superhlx_U"/>
</dbReference>
<evidence type="ECO:0000256" key="3">
    <source>
        <dbReference type="ARBA" id="ARBA00022729"/>
    </source>
</evidence>
<evidence type="ECO:0000256" key="1">
    <source>
        <dbReference type="ARBA" id="ARBA00007734"/>
    </source>
</evidence>
<dbReference type="InterPro" id="IPR000189">
    <property type="entry name" value="Transglyc_AS"/>
</dbReference>
<comment type="similarity">
    <text evidence="1">Belongs to the transglycosylase Slt family.</text>
</comment>
<dbReference type="SUPFAM" id="SSF48435">
    <property type="entry name" value="Bacterial muramidases"/>
    <property type="match status" value="1"/>
</dbReference>
<dbReference type="PANTHER" id="PTHR37423:SF2">
    <property type="entry name" value="MEMBRANE-BOUND LYTIC MUREIN TRANSGLYCOSYLASE C"/>
    <property type="match status" value="1"/>
</dbReference>
<dbReference type="Gene3D" id="1.10.530.10">
    <property type="match status" value="1"/>
</dbReference>
<comment type="similarity">
    <text evidence="2">Belongs to the virb1 family.</text>
</comment>
<dbReference type="CDD" id="cd13401">
    <property type="entry name" value="Slt70-like"/>
    <property type="match status" value="1"/>
</dbReference>
<dbReference type="Proteomes" id="UP000603352">
    <property type="component" value="Unassembled WGS sequence"/>
</dbReference>
<organism evidence="6 7">
    <name type="scientific">Tistrella bauzanensis</name>
    <dbReference type="NCBI Taxonomy" id="657419"/>
    <lineage>
        <taxon>Bacteria</taxon>
        <taxon>Pseudomonadati</taxon>
        <taxon>Pseudomonadota</taxon>
        <taxon>Alphaproteobacteria</taxon>
        <taxon>Geminicoccales</taxon>
        <taxon>Geminicoccaceae</taxon>
        <taxon>Tistrella</taxon>
    </lineage>
</organism>